<protein>
    <recommendedName>
        <fullName evidence="5">Coproporphyrinogen III oxidase</fullName>
    </recommendedName>
</protein>
<name>A0A7X0WE78_9LIST</name>
<evidence type="ECO:0000313" key="3">
    <source>
        <dbReference type="Proteomes" id="UP000532866"/>
    </source>
</evidence>
<evidence type="ECO:0000313" key="1">
    <source>
        <dbReference type="EMBL" id="MBC1332176.1"/>
    </source>
</evidence>
<evidence type="ECO:0000313" key="4">
    <source>
        <dbReference type="Proteomes" id="UP000546806"/>
    </source>
</evidence>
<evidence type="ECO:0000313" key="2">
    <source>
        <dbReference type="EMBL" id="MBC2003280.1"/>
    </source>
</evidence>
<gene>
    <name evidence="1" type="ORF">HB759_09555</name>
    <name evidence="2" type="ORF">HCA78_05820</name>
</gene>
<dbReference type="Proteomes" id="UP000532866">
    <property type="component" value="Unassembled WGS sequence"/>
</dbReference>
<dbReference type="EMBL" id="JAARWW010000002">
    <property type="protein sequence ID" value="MBC2003280.1"/>
    <property type="molecule type" value="Genomic_DNA"/>
</dbReference>
<evidence type="ECO:0008006" key="5">
    <source>
        <dbReference type="Google" id="ProtNLM"/>
    </source>
</evidence>
<dbReference type="RefSeq" id="WP_185364000.1">
    <property type="nucleotide sequence ID" value="NZ_JAARMZ010000025.1"/>
</dbReference>
<dbReference type="AlphaFoldDB" id="A0A7X0WE78"/>
<organism evidence="1 3">
    <name type="scientific">Listeria booriae</name>
    <dbReference type="NCBI Taxonomy" id="1552123"/>
    <lineage>
        <taxon>Bacteria</taxon>
        <taxon>Bacillati</taxon>
        <taxon>Bacillota</taxon>
        <taxon>Bacilli</taxon>
        <taxon>Bacillales</taxon>
        <taxon>Listeriaceae</taxon>
        <taxon>Listeria</taxon>
    </lineage>
</organism>
<dbReference type="Proteomes" id="UP000546806">
    <property type="component" value="Unassembled WGS sequence"/>
</dbReference>
<sequence>MGLNHDFMSSKIGIVKYQAVHEGVKVEDDLMSYMLDSLQWIDTEWNELGNRNRGLNYYGITIIRGDSLKLLMDIVSSWVNLYQNAPSQFTMTGDFQLDSNTYEKIEYQKAEVIGQLTKLVEICEAAWNNDIQVVHFGI</sequence>
<comment type="caution">
    <text evidence="1">The sequence shown here is derived from an EMBL/GenBank/DDBJ whole genome shotgun (WGS) entry which is preliminary data.</text>
</comment>
<dbReference type="EMBL" id="JAAROL010000003">
    <property type="protein sequence ID" value="MBC1332176.1"/>
    <property type="molecule type" value="Genomic_DNA"/>
</dbReference>
<reference evidence="3 4" key="1">
    <citation type="submission" date="2020-03" db="EMBL/GenBank/DDBJ databases">
        <title>Soil Listeria distribution.</title>
        <authorList>
            <person name="Liao J."/>
            <person name="Wiedmann M."/>
        </authorList>
    </citation>
    <scope>NUCLEOTIDE SEQUENCE [LARGE SCALE GENOMIC DNA]</scope>
    <source>
        <strain evidence="2 4">FSL L7-0435</strain>
        <strain evidence="1 3">FSL L7-1833</strain>
    </source>
</reference>
<proteinExistence type="predicted"/>
<accession>A0A7X0WE78</accession>